<dbReference type="Gene3D" id="3.40.50.300">
    <property type="entry name" value="P-loop containing nucleotide triphosphate hydrolases"/>
    <property type="match status" value="1"/>
</dbReference>
<accession>A0A3S8ZP28</accession>
<dbReference type="RefSeq" id="WP_125971134.1">
    <property type="nucleotide sequence ID" value="NZ_CP034433.1"/>
</dbReference>
<sequence length="142" mass="16187">MKNKLMDVFTPTRPARLTFVDRLKVNDRIVRALQMPGMQVVIYGYSGSGKTTLIEKKLFEVYEKHIRTNCMKDMTFDQVVLDAFDQLGDFYCEKITDLSKKKIDAAIHASYLGIKAIIGGSVELNDGQEFKRILPPQLTPRV</sequence>
<evidence type="ECO:0000313" key="1">
    <source>
        <dbReference type="EMBL" id="AZN35159.1"/>
    </source>
</evidence>
<dbReference type="EMBL" id="CP034433">
    <property type="protein sequence ID" value="AZN35159.1"/>
    <property type="molecule type" value="Genomic_DNA"/>
</dbReference>
<reference evidence="1 2" key="1">
    <citation type="submission" date="2018-12" db="EMBL/GenBank/DDBJ databases">
        <title>Complete genome sequence of Iodobacter sp. H11R3.</title>
        <authorList>
            <person name="Bae J.-W."/>
        </authorList>
    </citation>
    <scope>NUCLEOTIDE SEQUENCE [LARGE SCALE GENOMIC DNA]</scope>
    <source>
        <strain evidence="1 2">H11R3</strain>
    </source>
</reference>
<protein>
    <submittedName>
        <fullName evidence="1">Uncharacterized protein</fullName>
    </submittedName>
</protein>
<dbReference type="SUPFAM" id="SSF52540">
    <property type="entry name" value="P-loop containing nucleoside triphosphate hydrolases"/>
    <property type="match status" value="1"/>
</dbReference>
<dbReference type="InterPro" id="IPR027417">
    <property type="entry name" value="P-loop_NTPase"/>
</dbReference>
<proteinExistence type="predicted"/>
<gene>
    <name evidence="1" type="ORF">EJO50_00855</name>
</gene>
<dbReference type="Proteomes" id="UP000282438">
    <property type="component" value="Chromosome"/>
</dbReference>
<evidence type="ECO:0000313" key="2">
    <source>
        <dbReference type="Proteomes" id="UP000282438"/>
    </source>
</evidence>
<dbReference type="AlphaFoldDB" id="A0A3S8ZP28"/>
<name>A0A3S8ZP28_9NEIS</name>
<keyword evidence="2" id="KW-1185">Reference proteome</keyword>
<organism evidence="1 2">
    <name type="scientific">Iodobacter ciconiae</name>
    <dbReference type="NCBI Taxonomy" id="2496266"/>
    <lineage>
        <taxon>Bacteria</taxon>
        <taxon>Pseudomonadati</taxon>
        <taxon>Pseudomonadota</taxon>
        <taxon>Betaproteobacteria</taxon>
        <taxon>Neisseriales</taxon>
        <taxon>Chitinibacteraceae</taxon>
        <taxon>Iodobacter</taxon>
    </lineage>
</organism>
<dbReference type="OrthoDB" id="7020775at2"/>
<dbReference type="KEGG" id="iod:EJO50_00855"/>